<evidence type="ECO:0000256" key="7">
    <source>
        <dbReference type="RuleBase" id="RU367102"/>
    </source>
</evidence>
<evidence type="ECO:0000256" key="2">
    <source>
        <dbReference type="ARBA" id="ARBA00008127"/>
    </source>
</evidence>
<dbReference type="GO" id="GO:0010052">
    <property type="term" value="P:guard cell differentiation"/>
    <property type="evidence" value="ECO:0007669"/>
    <property type="project" value="UniProtKB-UniRule"/>
</dbReference>
<keyword evidence="4 7" id="KW-0964">Secreted</keyword>
<evidence type="ECO:0000256" key="5">
    <source>
        <dbReference type="ARBA" id="ARBA00022729"/>
    </source>
</evidence>
<evidence type="ECO:0000256" key="8">
    <source>
        <dbReference type="SAM" id="MobiDB-lite"/>
    </source>
</evidence>
<reference evidence="9 10" key="1">
    <citation type="journal article" date="2023" name="G3 (Bethesda)">
        <title>A chromosome-length genome assembly and annotation of blackberry (Rubus argutus, cv. 'Hillquist').</title>
        <authorList>
            <person name="Bruna T."/>
            <person name="Aryal R."/>
            <person name="Dudchenko O."/>
            <person name="Sargent D.J."/>
            <person name="Mead D."/>
            <person name="Buti M."/>
            <person name="Cavallini A."/>
            <person name="Hytonen T."/>
            <person name="Andres J."/>
            <person name="Pham M."/>
            <person name="Weisz D."/>
            <person name="Mascagni F."/>
            <person name="Usai G."/>
            <person name="Natali L."/>
            <person name="Bassil N."/>
            <person name="Fernandez G.E."/>
            <person name="Lomsadze A."/>
            <person name="Armour M."/>
            <person name="Olukolu B."/>
            <person name="Poorten T."/>
            <person name="Britton C."/>
            <person name="Davik J."/>
            <person name="Ashrafi H."/>
            <person name="Aiden E.L."/>
            <person name="Borodovsky M."/>
            <person name="Worthington M."/>
        </authorList>
    </citation>
    <scope>NUCLEOTIDE SEQUENCE [LARGE SCALE GENOMIC DNA]</scope>
    <source>
        <strain evidence="9">PI 553951</strain>
    </source>
</reference>
<evidence type="ECO:0000256" key="4">
    <source>
        <dbReference type="ARBA" id="ARBA00022525"/>
    </source>
</evidence>
<evidence type="ECO:0000313" key="9">
    <source>
        <dbReference type="EMBL" id="KAK9948000.1"/>
    </source>
</evidence>
<dbReference type="InterPro" id="IPR039455">
    <property type="entry name" value="EPFL"/>
</dbReference>
<organism evidence="9 10">
    <name type="scientific">Rubus argutus</name>
    <name type="common">Southern blackberry</name>
    <dbReference type="NCBI Taxonomy" id="59490"/>
    <lineage>
        <taxon>Eukaryota</taxon>
        <taxon>Viridiplantae</taxon>
        <taxon>Streptophyta</taxon>
        <taxon>Embryophyta</taxon>
        <taxon>Tracheophyta</taxon>
        <taxon>Spermatophyta</taxon>
        <taxon>Magnoliopsida</taxon>
        <taxon>eudicotyledons</taxon>
        <taxon>Gunneridae</taxon>
        <taxon>Pentapetalae</taxon>
        <taxon>rosids</taxon>
        <taxon>fabids</taxon>
        <taxon>Rosales</taxon>
        <taxon>Rosaceae</taxon>
        <taxon>Rosoideae</taxon>
        <taxon>Rosoideae incertae sedis</taxon>
        <taxon>Rubus</taxon>
    </lineage>
</organism>
<feature type="signal peptide" evidence="7">
    <location>
        <begin position="1"/>
        <end position="24"/>
    </location>
</feature>
<evidence type="ECO:0000256" key="3">
    <source>
        <dbReference type="ARBA" id="ARBA00022473"/>
    </source>
</evidence>
<dbReference type="PANTHER" id="PTHR33109">
    <property type="entry name" value="EPIDERMAL PATTERNING FACTOR-LIKE PROTEIN 4"/>
    <property type="match status" value="1"/>
</dbReference>
<keyword evidence="3 7" id="KW-0217">Developmental protein</keyword>
<accession>A0AAW1YI00</accession>
<gene>
    <name evidence="9" type="ORF">M0R45_003591</name>
</gene>
<feature type="chain" id="PRO_5043103958" description="Epidermal patterning factor-like protein" evidence="7">
    <location>
        <begin position="25"/>
        <end position="126"/>
    </location>
</feature>
<dbReference type="GO" id="GO:0005576">
    <property type="term" value="C:extracellular region"/>
    <property type="evidence" value="ECO:0007669"/>
    <property type="project" value="UniProtKB-SubCell"/>
</dbReference>
<comment type="similarity">
    <text evidence="2 7">Belongs to the plant cysteine rich small secretory peptide family. Epidermal patterning factor subfamily.</text>
</comment>
<dbReference type="Pfam" id="PF17181">
    <property type="entry name" value="EPF"/>
    <property type="match status" value="1"/>
</dbReference>
<evidence type="ECO:0000313" key="10">
    <source>
        <dbReference type="Proteomes" id="UP001457282"/>
    </source>
</evidence>
<sequence>MKISRACSCILVVSLLSWVSLTMIKPFPHQQDQTPSENPKGAGFDSKQGVDQKSFEGVNENYGGEYYRWLMSRLGSIPPNCAHRCVGCVPCVPVQMPTTTDRIGVQYANYEPEGWKCKCGSTFFNP</sequence>
<dbReference type="AlphaFoldDB" id="A0AAW1YI00"/>
<dbReference type="PANTHER" id="PTHR33109:SF74">
    <property type="entry name" value="EPIDERMAL PATTERNING FACTOR-LIKE PROTEIN"/>
    <property type="match status" value="1"/>
</dbReference>
<protein>
    <recommendedName>
        <fullName evidence="7">Epidermal patterning factor-like protein</fullName>
    </recommendedName>
</protein>
<comment type="caution">
    <text evidence="9">The sequence shown here is derived from an EMBL/GenBank/DDBJ whole genome shotgun (WGS) entry which is preliminary data.</text>
</comment>
<proteinExistence type="inferred from homology"/>
<evidence type="ECO:0000256" key="1">
    <source>
        <dbReference type="ARBA" id="ARBA00004613"/>
    </source>
</evidence>
<dbReference type="Proteomes" id="UP001457282">
    <property type="component" value="Unassembled WGS sequence"/>
</dbReference>
<keyword evidence="6" id="KW-1015">Disulfide bond</keyword>
<name>A0AAW1YI00_RUBAR</name>
<feature type="region of interest" description="Disordered" evidence="8">
    <location>
        <begin position="28"/>
        <end position="52"/>
    </location>
</feature>
<comment type="subcellular location">
    <subcellularLocation>
        <location evidence="1 7">Secreted</location>
    </subcellularLocation>
</comment>
<comment type="function">
    <text evidence="7">Controls stomatal patterning.</text>
</comment>
<keyword evidence="5 7" id="KW-0732">Signal</keyword>
<dbReference type="EMBL" id="JBEDUW010000001">
    <property type="protein sequence ID" value="KAK9948000.1"/>
    <property type="molecule type" value="Genomic_DNA"/>
</dbReference>
<evidence type="ECO:0000256" key="6">
    <source>
        <dbReference type="ARBA" id="ARBA00023157"/>
    </source>
</evidence>
<keyword evidence="10" id="KW-1185">Reference proteome</keyword>